<evidence type="ECO:0000313" key="1">
    <source>
        <dbReference type="EMBL" id="UUP14647.1"/>
    </source>
</evidence>
<dbReference type="Pfam" id="PF09438">
    <property type="entry name" value="DUF2017"/>
    <property type="match status" value="1"/>
</dbReference>
<gene>
    <name evidence="1" type="ORF">NQV15_04865</name>
</gene>
<name>A0ABY5MA02_9ACTN</name>
<dbReference type="Proteomes" id="UP001316184">
    <property type="component" value="Chromosome"/>
</dbReference>
<protein>
    <submittedName>
        <fullName evidence="1">DUF2017 domain-containing protein</fullName>
    </submittedName>
</protein>
<accession>A0ABY5MA02</accession>
<sequence>MKPFRRRRRGRLTATFELGEAHLIASLAAQVVELLRDRNGAEESDPDPLAAQIGMGGPSLAPEDPVLLRLLPDAYRDDPEDAGEFRRYTERSLTSAKVHNAETLIGTLIDGGLTFGEMPDEDDDPIEVELDPDQAQAWLRALTDIRLSLAVRLGIETDEDTLRIAESEDDQTLAMSDIYDWLGYVQETLIAALE</sequence>
<reference evidence="1 2" key="1">
    <citation type="submission" date="2022-08" db="EMBL/GenBank/DDBJ databases">
        <title>novel species in genus Aeromicrobium.</title>
        <authorList>
            <person name="Ye L."/>
        </authorList>
    </citation>
    <scope>NUCLEOTIDE SEQUENCE [LARGE SCALE GENOMIC DNA]</scope>
    <source>
        <strain evidence="2">zg-Y1379</strain>
    </source>
</reference>
<organism evidence="1 2">
    <name type="scientific">Aeromicrobium wangtongii</name>
    <dbReference type="NCBI Taxonomy" id="2969247"/>
    <lineage>
        <taxon>Bacteria</taxon>
        <taxon>Bacillati</taxon>
        <taxon>Actinomycetota</taxon>
        <taxon>Actinomycetes</taxon>
        <taxon>Propionibacteriales</taxon>
        <taxon>Nocardioidaceae</taxon>
        <taxon>Aeromicrobium</taxon>
    </lineage>
</organism>
<dbReference type="EMBL" id="CP102173">
    <property type="protein sequence ID" value="UUP14647.1"/>
    <property type="molecule type" value="Genomic_DNA"/>
</dbReference>
<evidence type="ECO:0000313" key="2">
    <source>
        <dbReference type="Proteomes" id="UP001316184"/>
    </source>
</evidence>
<proteinExistence type="predicted"/>
<dbReference type="InterPro" id="IPR018561">
    <property type="entry name" value="AosR"/>
</dbReference>
<keyword evidence="2" id="KW-1185">Reference proteome</keyword>
<dbReference type="RefSeq" id="WP_232398477.1">
    <property type="nucleotide sequence ID" value="NZ_CP102173.1"/>
</dbReference>